<dbReference type="Pfam" id="PF07034">
    <property type="entry name" value="ORC3_N"/>
    <property type="match status" value="1"/>
</dbReference>
<dbReference type="GO" id="GO:0003688">
    <property type="term" value="F:DNA replication origin binding"/>
    <property type="evidence" value="ECO:0000318"/>
    <property type="project" value="GO_Central"/>
</dbReference>
<dbReference type="GO" id="GO:0005656">
    <property type="term" value="C:nuclear pre-replicative complex"/>
    <property type="evidence" value="ECO:0000318"/>
    <property type="project" value="GO_Central"/>
</dbReference>
<dbReference type="GO" id="GO:0005664">
    <property type="term" value="C:nuclear origin of replication recognition complex"/>
    <property type="evidence" value="ECO:0000318"/>
    <property type="project" value="GO_Central"/>
</dbReference>
<keyword evidence="5" id="KW-0539">Nucleus</keyword>
<dbReference type="GO" id="GO:0048527">
    <property type="term" value="P:lateral root development"/>
    <property type="evidence" value="ECO:0007669"/>
    <property type="project" value="EnsemblPlants"/>
</dbReference>
<reference evidence="10" key="1">
    <citation type="journal article" date="2013" name="Science">
        <title>The Amborella genome and the evolution of flowering plants.</title>
        <authorList>
            <consortium name="Amborella Genome Project"/>
        </authorList>
    </citation>
    <scope>NUCLEOTIDE SEQUENCE [LARGE SCALE GENOMIC DNA]</scope>
</reference>
<evidence type="ECO:0000259" key="7">
    <source>
        <dbReference type="Pfam" id="PF07034"/>
    </source>
</evidence>
<dbReference type="PANTHER" id="PTHR12748">
    <property type="entry name" value="ORIGIN RECOGNITION COMPLEX SUBUNIT 3"/>
    <property type="match status" value="1"/>
</dbReference>
<evidence type="ECO:0000256" key="3">
    <source>
        <dbReference type="ARBA" id="ARBA00022705"/>
    </source>
</evidence>
<dbReference type="HOGENOM" id="CLU_010669_0_0_1"/>
<evidence type="ECO:0000256" key="4">
    <source>
        <dbReference type="ARBA" id="ARBA00023125"/>
    </source>
</evidence>
<keyword evidence="10" id="KW-1185">Reference proteome</keyword>
<dbReference type="eggNOG" id="KOG2538">
    <property type="taxonomic scope" value="Eukaryota"/>
</dbReference>
<dbReference type="InterPro" id="IPR045667">
    <property type="entry name" value="ORC3_N"/>
</dbReference>
<dbReference type="GO" id="GO:0006270">
    <property type="term" value="P:DNA replication initiation"/>
    <property type="evidence" value="ECO:0000318"/>
    <property type="project" value="GO_Central"/>
</dbReference>
<sequence>MAPSATTDWPSPSEIGDNALQPCFVLHKALPRKYEKRSKEFNSDEDESSYEKLRSEAFNLVWSRIETAIKDVLKHSTSHLFKELHNWVHESFLAIKSSATCSLSEVTRPYPLLVDNLCRQLFTAFVLTKNIEIVDDLLTFKELGVHLKSQGCHIVNLSSHEFSVKHGIAGCFRSLLRQLVTFASNTPDISILASWYSEEANYDKPIVVIIEDVEQCSSMVLAEFITLLSEWVVKIPVLMIMGVATTVDAPRKLLPSNALQHLQPRKFTLGSPVERLDAIIEAAFVKPFYGFNVGYKVALFLRNYFLRHDGTITSFVRALKIACMKHFSMEQLSFLCKGIIDEDSKVWEKTCQSLPEGLLKYAANISSIKRNNIDGNVGDALADGISELMRLRNNWSAVVMCLFEVGKYGKIQLLDIFCEALDPSLPNCKALKRCLEEGKDHRQPLRRDAILRDSESLNSREGTFIAQAVRKVRDLPSASLHQLLKFWARHTEEIAEVNHKVQALLSTFEVEVDGQVVKQEENGMKRNPVSQRLPNMEKDKSQVAHEKAAMLAISMIRDYMVPIESSPFHEIFCFKHVDVLQSALIGDPRKTIQTDLLRSHSYLQCSCCSASLTPSMHDTSILYNLAQEHGDLINVHDWYESYKAILVGSSTKSKAKQKQSPTPKKRKVTDEPNRIEEASIQYPFLLLVP</sequence>
<dbReference type="InterPro" id="IPR040855">
    <property type="entry name" value="ORC_WH_C"/>
</dbReference>
<dbReference type="Pfam" id="PF18137">
    <property type="entry name" value="WHD_ORC"/>
    <property type="match status" value="1"/>
</dbReference>
<evidence type="ECO:0000256" key="6">
    <source>
        <dbReference type="SAM" id="MobiDB-lite"/>
    </source>
</evidence>
<dbReference type="InterPro" id="IPR020795">
    <property type="entry name" value="ORC3"/>
</dbReference>
<evidence type="ECO:0000313" key="9">
    <source>
        <dbReference type="EMBL" id="ERN15681.1"/>
    </source>
</evidence>
<comment type="similarity">
    <text evidence="2">Belongs to the ORC3 family.</text>
</comment>
<dbReference type="EMBL" id="KI392502">
    <property type="protein sequence ID" value="ERN15681.1"/>
    <property type="molecule type" value="Genomic_DNA"/>
</dbReference>
<dbReference type="Gramene" id="ERN15681">
    <property type="protein sequence ID" value="ERN15681"/>
    <property type="gene ID" value="AMTR_s00048p00218250"/>
</dbReference>
<dbReference type="CDD" id="cd20704">
    <property type="entry name" value="Orc3"/>
    <property type="match status" value="1"/>
</dbReference>
<organism evidence="9 10">
    <name type="scientific">Amborella trichopoda</name>
    <dbReference type="NCBI Taxonomy" id="13333"/>
    <lineage>
        <taxon>Eukaryota</taxon>
        <taxon>Viridiplantae</taxon>
        <taxon>Streptophyta</taxon>
        <taxon>Embryophyta</taxon>
        <taxon>Tracheophyta</taxon>
        <taxon>Spermatophyta</taxon>
        <taxon>Magnoliopsida</taxon>
        <taxon>Amborellales</taxon>
        <taxon>Amborellaceae</taxon>
        <taxon>Amborella</taxon>
    </lineage>
</organism>
<evidence type="ECO:0000256" key="5">
    <source>
        <dbReference type="ARBA" id="ARBA00023242"/>
    </source>
</evidence>
<dbReference type="AlphaFoldDB" id="U5CR55"/>
<dbReference type="PANTHER" id="PTHR12748:SF0">
    <property type="entry name" value="ORIGIN RECOGNITION COMPLEX SUBUNIT 3"/>
    <property type="match status" value="1"/>
</dbReference>
<feature type="domain" description="Origin recognition complex subunit 3 N-terminal" evidence="7">
    <location>
        <begin position="21"/>
        <end position="335"/>
    </location>
</feature>
<keyword evidence="4" id="KW-0238">DNA-binding</keyword>
<dbReference type="Proteomes" id="UP000017836">
    <property type="component" value="Unassembled WGS sequence"/>
</dbReference>
<evidence type="ECO:0000256" key="1">
    <source>
        <dbReference type="ARBA" id="ARBA00004123"/>
    </source>
</evidence>
<comment type="subcellular location">
    <subcellularLocation>
        <location evidence="1">Nucleus</location>
    </subcellularLocation>
</comment>
<evidence type="ECO:0000256" key="2">
    <source>
        <dbReference type="ARBA" id="ARBA00010977"/>
    </source>
</evidence>
<feature type="region of interest" description="Disordered" evidence="6">
    <location>
        <begin position="653"/>
        <end position="674"/>
    </location>
</feature>
<keyword evidence="3" id="KW-0235">DNA replication</keyword>
<protein>
    <submittedName>
        <fullName evidence="9">Uncharacterized protein</fullName>
    </submittedName>
</protein>
<name>U5CR55_AMBTC</name>
<evidence type="ECO:0000313" key="10">
    <source>
        <dbReference type="Proteomes" id="UP000017836"/>
    </source>
</evidence>
<dbReference type="GO" id="GO:0009744">
    <property type="term" value="P:response to sucrose"/>
    <property type="evidence" value="ECO:0007669"/>
    <property type="project" value="EnsemblPlants"/>
</dbReference>
<accession>U5CR55</accession>
<proteinExistence type="inferred from homology"/>
<dbReference type="GO" id="GO:0031261">
    <property type="term" value="C:DNA replication preinitiation complex"/>
    <property type="evidence" value="ECO:0000318"/>
    <property type="project" value="GO_Central"/>
</dbReference>
<dbReference type="OMA" id="YCLMEHY"/>
<feature type="domain" description="Origin recognition complex subunit 3 winged helix C-terminal" evidence="8">
    <location>
        <begin position="589"/>
        <end position="674"/>
    </location>
</feature>
<evidence type="ECO:0000259" key="8">
    <source>
        <dbReference type="Pfam" id="PF18137"/>
    </source>
</evidence>
<dbReference type="STRING" id="13333.U5CR55"/>
<feature type="compositionally biased region" description="Basic residues" evidence="6">
    <location>
        <begin position="653"/>
        <end position="667"/>
    </location>
</feature>
<gene>
    <name evidence="9" type="ORF">AMTR_s00048p00218250</name>
</gene>